<evidence type="ECO:0000256" key="2">
    <source>
        <dbReference type="SAM" id="Phobius"/>
    </source>
</evidence>
<dbReference type="Pfam" id="PF02517">
    <property type="entry name" value="Rce1-like"/>
    <property type="match status" value="1"/>
</dbReference>
<feature type="transmembrane region" description="Helical" evidence="2">
    <location>
        <begin position="142"/>
        <end position="161"/>
    </location>
</feature>
<organism evidence="4 5">
    <name type="scientific">Pseudolactococcus hodotermopsidis</name>
    <dbReference type="NCBI Taxonomy" id="2709157"/>
    <lineage>
        <taxon>Bacteria</taxon>
        <taxon>Bacillati</taxon>
        <taxon>Bacillota</taxon>
        <taxon>Bacilli</taxon>
        <taxon>Lactobacillales</taxon>
        <taxon>Streptococcaceae</taxon>
        <taxon>Pseudolactococcus</taxon>
    </lineage>
</organism>
<dbReference type="PANTHER" id="PTHR36435:SF1">
    <property type="entry name" value="CAAX AMINO TERMINAL PROTEASE FAMILY PROTEIN"/>
    <property type="match status" value="1"/>
</dbReference>
<comment type="similarity">
    <text evidence="1">Belongs to the UPF0177 family.</text>
</comment>
<protein>
    <submittedName>
        <fullName evidence="4">CAAX amino protease</fullName>
    </submittedName>
</protein>
<comment type="caution">
    <text evidence="4">The sequence shown here is derived from an EMBL/GenBank/DDBJ whole genome shotgun (WGS) entry which is preliminary data.</text>
</comment>
<evidence type="ECO:0000259" key="3">
    <source>
        <dbReference type="Pfam" id="PF02517"/>
    </source>
</evidence>
<dbReference type="GO" id="GO:0005886">
    <property type="term" value="C:plasma membrane"/>
    <property type="evidence" value="ECO:0007669"/>
    <property type="project" value="UniProtKB-SubCell"/>
</dbReference>
<keyword evidence="2" id="KW-1133">Transmembrane helix</keyword>
<sequence length="241" mass="27434">MYNEELLKDVERRNENGDVVVKSSGGKVTKIIKCVCTFLALFLLYEFAQVISVLSLAIKEPVFQTLLGGVAILVAIWLFIWIFKKLSWIELDLKSIDIKKCVIYLIGGNLLNFCGLFVAQLFMGEQIPENQELVIEMGKNMAIVLFFMQIVIFAPIVEEYIFRGYLQSMALKNYPKIGFLVTALLFTLVHGPNNIGSFIEYGTLATILGIICYRTKRIEYAICFHIFNNLIGFIQIFNEIS</sequence>
<feature type="transmembrane region" description="Helical" evidence="2">
    <location>
        <begin position="195"/>
        <end position="213"/>
    </location>
</feature>
<evidence type="ECO:0000256" key="1">
    <source>
        <dbReference type="ARBA" id="ARBA00009067"/>
    </source>
</evidence>
<dbReference type="AlphaFoldDB" id="A0A6A0BCW4"/>
<evidence type="ECO:0000313" key="4">
    <source>
        <dbReference type="EMBL" id="GFH42553.1"/>
    </source>
</evidence>
<proteinExistence type="inferred from homology"/>
<name>A0A6A0BCW4_9LACT</name>
<feature type="transmembrane region" description="Helical" evidence="2">
    <location>
        <begin position="220"/>
        <end position="237"/>
    </location>
</feature>
<dbReference type="GO" id="GO:0080120">
    <property type="term" value="P:CAAX-box protein maturation"/>
    <property type="evidence" value="ECO:0007669"/>
    <property type="project" value="UniProtKB-ARBA"/>
</dbReference>
<dbReference type="EMBL" id="BLLI01000028">
    <property type="protein sequence ID" value="GFH42553.1"/>
    <property type="molecule type" value="Genomic_DNA"/>
</dbReference>
<dbReference type="InterPro" id="IPR052710">
    <property type="entry name" value="CAAX_protease"/>
</dbReference>
<keyword evidence="4" id="KW-0645">Protease</keyword>
<dbReference type="Proteomes" id="UP000480303">
    <property type="component" value="Unassembled WGS sequence"/>
</dbReference>
<dbReference type="GO" id="GO:0006508">
    <property type="term" value="P:proteolysis"/>
    <property type="evidence" value="ECO:0007669"/>
    <property type="project" value="UniProtKB-KW"/>
</dbReference>
<evidence type="ECO:0000313" key="5">
    <source>
        <dbReference type="Proteomes" id="UP000480303"/>
    </source>
</evidence>
<dbReference type="PANTHER" id="PTHR36435">
    <property type="entry name" value="SLR1288 PROTEIN"/>
    <property type="match status" value="1"/>
</dbReference>
<dbReference type="InterPro" id="IPR003675">
    <property type="entry name" value="Rce1/LyrA-like_dom"/>
</dbReference>
<feature type="transmembrane region" description="Helical" evidence="2">
    <location>
        <begin position="62"/>
        <end position="82"/>
    </location>
</feature>
<feature type="transmembrane region" description="Helical" evidence="2">
    <location>
        <begin position="102"/>
        <end position="122"/>
    </location>
</feature>
<dbReference type="GO" id="GO:0004175">
    <property type="term" value="F:endopeptidase activity"/>
    <property type="evidence" value="ECO:0007669"/>
    <property type="project" value="UniProtKB-ARBA"/>
</dbReference>
<feature type="transmembrane region" description="Helical" evidence="2">
    <location>
        <begin position="173"/>
        <end position="189"/>
    </location>
</feature>
<feature type="domain" description="CAAX prenyl protease 2/Lysostaphin resistance protein A-like" evidence="3">
    <location>
        <begin position="143"/>
        <end position="231"/>
    </location>
</feature>
<keyword evidence="5" id="KW-1185">Reference proteome</keyword>
<accession>A0A6A0BCW4</accession>
<gene>
    <name evidence="4" type="ORF">Hs30E_11040</name>
</gene>
<reference evidence="4 5" key="1">
    <citation type="submission" date="2020-02" db="EMBL/GenBank/DDBJ databases">
        <title>Draft genome sequence of Lactococcus sp. Hs30E4-3.</title>
        <authorList>
            <person name="Noda S."/>
            <person name="Yuki M."/>
            <person name="Ohkuma M."/>
        </authorList>
    </citation>
    <scope>NUCLEOTIDE SEQUENCE [LARGE SCALE GENOMIC DNA]</scope>
    <source>
        <strain evidence="4 5">Hs30E4-3</strain>
    </source>
</reference>
<feature type="transmembrane region" description="Helical" evidence="2">
    <location>
        <begin position="31"/>
        <end position="56"/>
    </location>
</feature>
<keyword evidence="4" id="KW-0378">Hydrolase</keyword>
<keyword evidence="2" id="KW-0472">Membrane</keyword>
<keyword evidence="2" id="KW-0812">Transmembrane</keyword>
<dbReference type="RefSeq" id="WP_172208686.1">
    <property type="nucleotide sequence ID" value="NZ_BLLI01000028.1"/>
</dbReference>